<sequence length="168" mass="19809">MCIIKNSEKSLRKLLIKKFIYDAQDEHFWDDSLLLIRIICENCPLIEHLSIVFPPSKSHYIEFENLLKSCQRLEALSLILEHINNRFDDSLFEQKKLEAGQKLSDILIRSAPIRLREINDFRFSPKTLREVLEDWKGLPTISILLSNPDYQEEEYIDSKFFSEFLSSG</sequence>
<proteinExistence type="predicted"/>
<protein>
    <submittedName>
        <fullName evidence="1">11151_t:CDS:1</fullName>
    </submittedName>
</protein>
<gene>
    <name evidence="1" type="ORF">FMOSSE_LOCUS377</name>
</gene>
<organism evidence="1 2">
    <name type="scientific">Funneliformis mosseae</name>
    <name type="common">Endomycorrhizal fungus</name>
    <name type="synonym">Glomus mosseae</name>
    <dbReference type="NCBI Taxonomy" id="27381"/>
    <lineage>
        <taxon>Eukaryota</taxon>
        <taxon>Fungi</taxon>
        <taxon>Fungi incertae sedis</taxon>
        <taxon>Mucoromycota</taxon>
        <taxon>Glomeromycotina</taxon>
        <taxon>Glomeromycetes</taxon>
        <taxon>Glomerales</taxon>
        <taxon>Glomeraceae</taxon>
        <taxon>Funneliformis</taxon>
    </lineage>
</organism>
<evidence type="ECO:0000313" key="2">
    <source>
        <dbReference type="Proteomes" id="UP000789375"/>
    </source>
</evidence>
<name>A0A9N8V378_FUNMO</name>
<evidence type="ECO:0000313" key="1">
    <source>
        <dbReference type="EMBL" id="CAG8436317.1"/>
    </source>
</evidence>
<comment type="caution">
    <text evidence="1">The sequence shown here is derived from an EMBL/GenBank/DDBJ whole genome shotgun (WGS) entry which is preliminary data.</text>
</comment>
<dbReference type="AlphaFoldDB" id="A0A9N8V378"/>
<accession>A0A9N8V378</accession>
<keyword evidence="2" id="KW-1185">Reference proteome</keyword>
<dbReference type="Proteomes" id="UP000789375">
    <property type="component" value="Unassembled WGS sequence"/>
</dbReference>
<dbReference type="EMBL" id="CAJVPP010000034">
    <property type="protein sequence ID" value="CAG8436317.1"/>
    <property type="molecule type" value="Genomic_DNA"/>
</dbReference>
<reference evidence="1" key="1">
    <citation type="submission" date="2021-06" db="EMBL/GenBank/DDBJ databases">
        <authorList>
            <person name="Kallberg Y."/>
            <person name="Tangrot J."/>
            <person name="Rosling A."/>
        </authorList>
    </citation>
    <scope>NUCLEOTIDE SEQUENCE</scope>
    <source>
        <strain evidence="1">87-6 pot B 2015</strain>
    </source>
</reference>